<evidence type="ECO:0000313" key="5">
    <source>
        <dbReference type="EMBL" id="KAK9150251.1"/>
    </source>
</evidence>
<dbReference type="Pfam" id="PF02353">
    <property type="entry name" value="CMAS"/>
    <property type="match status" value="1"/>
</dbReference>
<keyword evidence="3" id="KW-0808">Transferase</keyword>
<comment type="caution">
    <text evidence="5">The sequence shown here is derived from an EMBL/GenBank/DDBJ whole genome shotgun (WGS) entry which is preliminary data.</text>
</comment>
<dbReference type="PANTHER" id="PTHR43832">
    <property type="match status" value="1"/>
</dbReference>
<dbReference type="SUPFAM" id="SSF53335">
    <property type="entry name" value="S-adenosyl-L-methionine-dependent methyltransferases"/>
    <property type="match status" value="1"/>
</dbReference>
<dbReference type="AlphaFoldDB" id="A0AAP0PRG9"/>
<protein>
    <submittedName>
        <fullName evidence="5">Uncharacterized protein</fullName>
    </submittedName>
</protein>
<sequence>MDADHDHGYWHTTEANEKSKICLRRVLSCTETNDFNGNAYNFSISFVKLIHSRESTQIQLVLFEDKSATLDDAEKAMLDLYCERAQIKDGHRILDLDCGYGALVIYVASKYPHCHVIYWDY</sequence>
<evidence type="ECO:0000256" key="4">
    <source>
        <dbReference type="ARBA" id="ARBA00022691"/>
    </source>
</evidence>
<dbReference type="PANTHER" id="PTHR43832:SF1">
    <property type="entry name" value="S-ADENOSYL-L-METHIONINE-DEPENDENT METHYLTRANSFERASES SUPERFAMILY PROTEIN"/>
    <property type="match status" value="1"/>
</dbReference>
<comment type="similarity">
    <text evidence="1">Belongs to the CFA/CMAS family.</text>
</comment>
<keyword evidence="2" id="KW-0489">Methyltransferase</keyword>
<reference evidence="5 6" key="1">
    <citation type="submission" date="2024-01" db="EMBL/GenBank/DDBJ databases">
        <title>Genome assemblies of Stephania.</title>
        <authorList>
            <person name="Yang L."/>
        </authorList>
    </citation>
    <scope>NUCLEOTIDE SEQUENCE [LARGE SCALE GENOMIC DNA]</scope>
    <source>
        <strain evidence="5">YNDBR</strain>
        <tissue evidence="5">Leaf</tissue>
    </source>
</reference>
<keyword evidence="6" id="KW-1185">Reference proteome</keyword>
<evidence type="ECO:0000256" key="1">
    <source>
        <dbReference type="ARBA" id="ARBA00010815"/>
    </source>
</evidence>
<dbReference type="EMBL" id="JBBNAF010000004">
    <property type="protein sequence ID" value="KAK9150251.1"/>
    <property type="molecule type" value="Genomic_DNA"/>
</dbReference>
<dbReference type="InterPro" id="IPR029063">
    <property type="entry name" value="SAM-dependent_MTases_sf"/>
</dbReference>
<name>A0AAP0PRG9_9MAGN</name>
<organism evidence="5 6">
    <name type="scientific">Stephania yunnanensis</name>
    <dbReference type="NCBI Taxonomy" id="152371"/>
    <lineage>
        <taxon>Eukaryota</taxon>
        <taxon>Viridiplantae</taxon>
        <taxon>Streptophyta</taxon>
        <taxon>Embryophyta</taxon>
        <taxon>Tracheophyta</taxon>
        <taxon>Spermatophyta</taxon>
        <taxon>Magnoliopsida</taxon>
        <taxon>Ranunculales</taxon>
        <taxon>Menispermaceae</taxon>
        <taxon>Menispermoideae</taxon>
        <taxon>Cissampelideae</taxon>
        <taxon>Stephania</taxon>
    </lineage>
</organism>
<gene>
    <name evidence="5" type="ORF">Syun_008560</name>
</gene>
<dbReference type="Proteomes" id="UP001420932">
    <property type="component" value="Unassembled WGS sequence"/>
</dbReference>
<evidence type="ECO:0000313" key="6">
    <source>
        <dbReference type="Proteomes" id="UP001420932"/>
    </source>
</evidence>
<dbReference type="GO" id="GO:0032259">
    <property type="term" value="P:methylation"/>
    <property type="evidence" value="ECO:0007669"/>
    <property type="project" value="UniProtKB-KW"/>
</dbReference>
<proteinExistence type="inferred from homology"/>
<dbReference type="Gene3D" id="3.40.50.150">
    <property type="entry name" value="Vaccinia Virus protein VP39"/>
    <property type="match status" value="1"/>
</dbReference>
<keyword evidence="4" id="KW-0949">S-adenosyl-L-methionine</keyword>
<evidence type="ECO:0000256" key="2">
    <source>
        <dbReference type="ARBA" id="ARBA00022603"/>
    </source>
</evidence>
<accession>A0AAP0PRG9</accession>
<evidence type="ECO:0000256" key="3">
    <source>
        <dbReference type="ARBA" id="ARBA00022679"/>
    </source>
</evidence>
<dbReference type="GO" id="GO:0008168">
    <property type="term" value="F:methyltransferase activity"/>
    <property type="evidence" value="ECO:0007669"/>
    <property type="project" value="UniProtKB-KW"/>
</dbReference>